<dbReference type="InterPro" id="IPR029044">
    <property type="entry name" value="Nucleotide-diphossugar_trans"/>
</dbReference>
<dbReference type="EMBL" id="RZGR01000024">
    <property type="protein sequence ID" value="RUQ84956.1"/>
    <property type="molecule type" value="Genomic_DNA"/>
</dbReference>
<protein>
    <submittedName>
        <fullName evidence="1">Acylneuraminate cytidylyltransferase family protein</fullName>
    </submittedName>
</protein>
<evidence type="ECO:0000313" key="1">
    <source>
        <dbReference type="EMBL" id="RUQ84956.1"/>
    </source>
</evidence>
<dbReference type="SUPFAM" id="SSF53448">
    <property type="entry name" value="Nucleotide-diphospho-sugar transferases"/>
    <property type="match status" value="1"/>
</dbReference>
<dbReference type="PANTHER" id="PTHR21485">
    <property type="entry name" value="HAD SUPERFAMILY MEMBERS CMAS AND KDSC"/>
    <property type="match status" value="1"/>
</dbReference>
<organism evidence="1 2">
    <name type="scientific">Legionella septentrionalis</name>
    <dbReference type="NCBI Taxonomy" id="2498109"/>
    <lineage>
        <taxon>Bacteria</taxon>
        <taxon>Pseudomonadati</taxon>
        <taxon>Pseudomonadota</taxon>
        <taxon>Gammaproteobacteria</taxon>
        <taxon>Legionellales</taxon>
        <taxon>Legionellaceae</taxon>
        <taxon>Legionella</taxon>
    </lineage>
</organism>
<dbReference type="InterPro" id="IPR050793">
    <property type="entry name" value="CMP-NeuNAc_synthase"/>
</dbReference>
<dbReference type="Gene3D" id="3.90.550.10">
    <property type="entry name" value="Spore Coat Polysaccharide Biosynthesis Protein SpsA, Chain A"/>
    <property type="match status" value="1"/>
</dbReference>
<dbReference type="InterPro" id="IPR003329">
    <property type="entry name" value="Cytidylyl_trans"/>
</dbReference>
<dbReference type="CDD" id="cd02513">
    <property type="entry name" value="CMP-NeuAc_Synthase"/>
    <property type="match status" value="1"/>
</dbReference>
<sequence>MKTLALIPARGGSKGVLRKNVKLLAGKPLIAYSIEAALKSKRVDTILVSTDDDEIAHVAKSYGVSVLRRDESLSDDHAPMWLVVQHALNYMKSKHTSFDFLSLLQPTCPFRTVDDIDGSLDLLNQKKVDGIFSVYQVFHEHPARMYTMDEGRLLPYETSVHASLNRQELSAVYQRSGVIYALKISAVLEQETLLVHDVLPYFIPKERSINIDEPLDWIIAEAFLKQKICTEF</sequence>
<dbReference type="PANTHER" id="PTHR21485:SF6">
    <property type="entry name" value="N-ACYLNEURAMINATE CYTIDYLYLTRANSFERASE-RELATED"/>
    <property type="match status" value="1"/>
</dbReference>
<dbReference type="GO" id="GO:0008781">
    <property type="term" value="F:N-acylneuraminate cytidylyltransferase activity"/>
    <property type="evidence" value="ECO:0007669"/>
    <property type="project" value="TreeGrafter"/>
</dbReference>
<proteinExistence type="predicted"/>
<keyword evidence="1" id="KW-0548">Nucleotidyltransferase</keyword>
<name>A0A433JI68_9GAMM</name>
<evidence type="ECO:0000313" key="2">
    <source>
        <dbReference type="Proteomes" id="UP000288012"/>
    </source>
</evidence>
<dbReference type="Proteomes" id="UP000288012">
    <property type="component" value="Unassembled WGS sequence"/>
</dbReference>
<reference evidence="1 2" key="1">
    <citation type="submission" date="2018-12" db="EMBL/GenBank/DDBJ databases">
        <title>Legionella sp,whole genome shotgun sequence.</title>
        <authorList>
            <person name="Wu H."/>
        </authorList>
    </citation>
    <scope>NUCLEOTIDE SEQUENCE [LARGE SCALE GENOMIC DNA]</scope>
    <source>
        <strain evidence="2">km714</strain>
    </source>
</reference>
<gene>
    <name evidence="1" type="ORF">EKM59_08240</name>
</gene>
<keyword evidence="2" id="KW-1185">Reference proteome</keyword>
<keyword evidence="1" id="KW-0808">Transferase</keyword>
<dbReference type="RefSeq" id="WP_127111393.1">
    <property type="nucleotide sequence ID" value="NZ_RZGR01000024.1"/>
</dbReference>
<accession>A0A433JI68</accession>
<comment type="caution">
    <text evidence="1">The sequence shown here is derived from an EMBL/GenBank/DDBJ whole genome shotgun (WGS) entry which is preliminary data.</text>
</comment>
<dbReference type="AlphaFoldDB" id="A0A433JI68"/>
<dbReference type="Pfam" id="PF02348">
    <property type="entry name" value="CTP_transf_3"/>
    <property type="match status" value="1"/>
</dbReference>